<dbReference type="InterPro" id="IPR002994">
    <property type="entry name" value="Surf1/Shy1"/>
</dbReference>
<sequence>MSRLAAPLLIGLIGAAILIALGTWQVQRLAWKESVLAEIDARIGGAPEPLPVLVSPADQKYQPVVLQGTIGEDALFVLVSRKQVGPGWRVVSPFATADGRRILIDRGWIPHDARDAPRRAGAAEITGNLHWPDDRRDATPENDVAGNIWYARDIGAMAEALDTKPLLVVVRSTTPADDGVTPLPVDSSGIPNDHLQYAITWFALAAVWLTMTGVWIRRRLTETD</sequence>
<comment type="caution">
    <text evidence="7">The sequence shown here is derived from an EMBL/GenBank/DDBJ whole genome shotgun (WGS) entry which is preliminary data.</text>
</comment>
<evidence type="ECO:0000256" key="4">
    <source>
        <dbReference type="ARBA" id="ARBA00022989"/>
    </source>
</evidence>
<keyword evidence="4 6" id="KW-1133">Transmembrane helix</keyword>
<dbReference type="Proteomes" id="UP001166293">
    <property type="component" value="Unassembled WGS sequence"/>
</dbReference>
<evidence type="ECO:0000256" key="3">
    <source>
        <dbReference type="ARBA" id="ARBA00022692"/>
    </source>
</evidence>
<evidence type="ECO:0000256" key="5">
    <source>
        <dbReference type="ARBA" id="ARBA00023136"/>
    </source>
</evidence>
<dbReference type="InterPro" id="IPR045214">
    <property type="entry name" value="Surf1/Surf4"/>
</dbReference>
<dbReference type="RefSeq" id="WP_217780063.1">
    <property type="nucleotide sequence ID" value="NZ_JAHRWL010000004.1"/>
</dbReference>
<evidence type="ECO:0000256" key="1">
    <source>
        <dbReference type="ARBA" id="ARBA00004370"/>
    </source>
</evidence>
<name>A0ABS6NCB5_9RHOB</name>
<comment type="caution">
    <text evidence="6">Lacks conserved residue(s) required for the propagation of feature annotation.</text>
</comment>
<dbReference type="PANTHER" id="PTHR23427">
    <property type="entry name" value="SURFEIT LOCUS PROTEIN"/>
    <property type="match status" value="1"/>
</dbReference>
<protein>
    <recommendedName>
        <fullName evidence="6">SURF1-like protein</fullName>
    </recommendedName>
</protein>
<keyword evidence="3 6" id="KW-0812">Transmembrane</keyword>
<evidence type="ECO:0000256" key="2">
    <source>
        <dbReference type="ARBA" id="ARBA00007165"/>
    </source>
</evidence>
<dbReference type="CDD" id="cd06662">
    <property type="entry name" value="SURF1"/>
    <property type="match status" value="1"/>
</dbReference>
<comment type="similarity">
    <text evidence="2 6">Belongs to the SURF1 family.</text>
</comment>
<proteinExistence type="inferred from homology"/>
<dbReference type="Pfam" id="PF02104">
    <property type="entry name" value="SURF1"/>
    <property type="match status" value="1"/>
</dbReference>
<accession>A0ABS6NCB5</accession>
<evidence type="ECO:0000313" key="8">
    <source>
        <dbReference type="Proteomes" id="UP001166293"/>
    </source>
</evidence>
<evidence type="ECO:0000313" key="7">
    <source>
        <dbReference type="EMBL" id="MBV2361671.1"/>
    </source>
</evidence>
<dbReference type="PANTHER" id="PTHR23427:SF2">
    <property type="entry name" value="SURFEIT LOCUS PROTEIN 1"/>
    <property type="match status" value="1"/>
</dbReference>
<feature type="transmembrane region" description="Helical" evidence="6">
    <location>
        <begin position="195"/>
        <end position="216"/>
    </location>
</feature>
<keyword evidence="6" id="KW-1003">Cell membrane</keyword>
<dbReference type="EMBL" id="JAHRWL010000004">
    <property type="protein sequence ID" value="MBV2361671.1"/>
    <property type="molecule type" value="Genomic_DNA"/>
</dbReference>
<reference evidence="7" key="1">
    <citation type="submission" date="2021-06" db="EMBL/GenBank/DDBJ databases">
        <title>Thalassococcus sp. CAU 1522 isolated from sea sand, Republic of Korea.</title>
        <authorList>
            <person name="Kim W."/>
        </authorList>
    </citation>
    <scope>NUCLEOTIDE SEQUENCE</scope>
    <source>
        <strain evidence="7">CAU 1522</strain>
    </source>
</reference>
<evidence type="ECO:0000256" key="6">
    <source>
        <dbReference type="RuleBase" id="RU363076"/>
    </source>
</evidence>
<keyword evidence="8" id="KW-1185">Reference proteome</keyword>
<keyword evidence="5 6" id="KW-0472">Membrane</keyword>
<comment type="subcellular location">
    <subcellularLocation>
        <location evidence="6">Cell membrane</location>
        <topology evidence="6">Multi-pass membrane protein</topology>
    </subcellularLocation>
    <subcellularLocation>
        <location evidence="1">Membrane</location>
    </subcellularLocation>
</comment>
<organism evidence="7 8">
    <name type="scientific">Thalassococcus arenae</name>
    <dbReference type="NCBI Taxonomy" id="2851652"/>
    <lineage>
        <taxon>Bacteria</taxon>
        <taxon>Pseudomonadati</taxon>
        <taxon>Pseudomonadota</taxon>
        <taxon>Alphaproteobacteria</taxon>
        <taxon>Rhodobacterales</taxon>
        <taxon>Roseobacteraceae</taxon>
        <taxon>Thalassococcus</taxon>
    </lineage>
</organism>
<dbReference type="PROSITE" id="PS50895">
    <property type="entry name" value="SURF1"/>
    <property type="match status" value="1"/>
</dbReference>
<gene>
    <name evidence="7" type="ORF">KUH32_18040</name>
</gene>